<evidence type="ECO:0000256" key="1">
    <source>
        <dbReference type="SAM" id="MobiDB-lite"/>
    </source>
</evidence>
<reference evidence="2 3" key="1">
    <citation type="journal article" name="Sci. Rep.">
        <title>Genome-scale phylogenetic analyses confirm Olpidium as the closest living zoosporic fungus to the non-flagellated, terrestrial fungi.</title>
        <authorList>
            <person name="Chang Y."/>
            <person name="Rochon D."/>
            <person name="Sekimoto S."/>
            <person name="Wang Y."/>
            <person name="Chovatia M."/>
            <person name="Sandor L."/>
            <person name="Salamov A."/>
            <person name="Grigoriev I.V."/>
            <person name="Stajich J.E."/>
            <person name="Spatafora J.W."/>
        </authorList>
    </citation>
    <scope>NUCLEOTIDE SEQUENCE [LARGE SCALE GENOMIC DNA]</scope>
    <source>
        <strain evidence="2">S191</strain>
    </source>
</reference>
<dbReference type="AlphaFoldDB" id="A0A8H8A078"/>
<name>A0A8H8A078_9FUNG</name>
<dbReference type="EMBL" id="JAEFCI010002073">
    <property type="protein sequence ID" value="KAG5462482.1"/>
    <property type="molecule type" value="Genomic_DNA"/>
</dbReference>
<keyword evidence="3" id="KW-1185">Reference proteome</keyword>
<dbReference type="OrthoDB" id="13807at2759"/>
<gene>
    <name evidence="2" type="ORF">BJ554DRAFT_4935</name>
</gene>
<evidence type="ECO:0000313" key="2">
    <source>
        <dbReference type="EMBL" id="KAG5462482.1"/>
    </source>
</evidence>
<dbReference type="Proteomes" id="UP000673691">
    <property type="component" value="Unassembled WGS sequence"/>
</dbReference>
<comment type="caution">
    <text evidence="2">The sequence shown here is derived from an EMBL/GenBank/DDBJ whole genome shotgun (WGS) entry which is preliminary data.</text>
</comment>
<accession>A0A8H8A078</accession>
<organism evidence="2 3">
    <name type="scientific">Olpidium bornovanus</name>
    <dbReference type="NCBI Taxonomy" id="278681"/>
    <lineage>
        <taxon>Eukaryota</taxon>
        <taxon>Fungi</taxon>
        <taxon>Fungi incertae sedis</taxon>
        <taxon>Olpidiomycota</taxon>
        <taxon>Olpidiomycotina</taxon>
        <taxon>Olpidiomycetes</taxon>
        <taxon>Olpidiales</taxon>
        <taxon>Olpidiaceae</taxon>
        <taxon>Olpidium</taxon>
    </lineage>
</organism>
<feature type="compositionally biased region" description="Basic and acidic residues" evidence="1">
    <location>
        <begin position="30"/>
        <end position="49"/>
    </location>
</feature>
<protein>
    <submittedName>
        <fullName evidence="2">Uncharacterized protein</fullName>
    </submittedName>
</protein>
<feature type="region of interest" description="Disordered" evidence="1">
    <location>
        <begin position="14"/>
        <end position="49"/>
    </location>
</feature>
<dbReference type="Gene3D" id="4.10.80.300">
    <property type="match status" value="1"/>
</dbReference>
<feature type="non-terminal residue" evidence="2">
    <location>
        <position position="1"/>
    </location>
</feature>
<sequence length="197" mass="21900">LAAICKGGESRVRGTFARPTNLPSPPVVGPRDRDRERKGERARKPEKLGEALFRSREPFGSRSPCAMHLMYHVGPDGKRVYTLKVRQSPGYRPVFGFFFGFGAGSPRDHCRLVQFLPPFPPLSPRCDKTPGEKFPTWTPRTVAIFLCKRGRTGHTPRGADLSQLRLRVETPAPGQLSCPASHDRLRSGGNGRASRRN</sequence>
<evidence type="ECO:0000313" key="3">
    <source>
        <dbReference type="Proteomes" id="UP000673691"/>
    </source>
</evidence>
<proteinExistence type="predicted"/>
<feature type="region of interest" description="Disordered" evidence="1">
    <location>
        <begin position="172"/>
        <end position="197"/>
    </location>
</feature>